<protein>
    <submittedName>
        <fullName evidence="1">Uncharacterized protein</fullName>
    </submittedName>
</protein>
<reference evidence="1 2" key="1">
    <citation type="submission" date="2018-12" db="EMBL/GenBank/DDBJ databases">
        <title>Draft Genome Sequence of Chryseobacterium arthrosphaerae strain ED882-96 Isolated from the Blood of a Patient with Liver Cirrhosis in Taiwan.</title>
        <authorList>
            <person name="Lin J.-N."/>
            <person name="Lai C.-H."/>
            <person name="Yang C.-H."/>
            <person name="Huang Y.-H."/>
        </authorList>
    </citation>
    <scope>NUCLEOTIDE SEQUENCE [LARGE SCALE GENOMIC DNA]</scope>
    <source>
        <strain evidence="1 2">ED882-96</strain>
    </source>
</reference>
<accession>A0A3S0N4E2</accession>
<proteinExistence type="predicted"/>
<name>A0A3S0N4E2_9FLAO</name>
<evidence type="ECO:0000313" key="2">
    <source>
        <dbReference type="Proteomes" id="UP000276953"/>
    </source>
</evidence>
<sequence>MYLGEYINGEEVSKFMFIVTSSSVVYNENKDYILVDRETGKLKPNTKLFKYDFRDYSGIDETELMIATDNLARFTSEKIGYHTYRYLYYDPAANDYNIVISPYFARSYDYYYPHTQFFLDRQIFRPGQTVYFKGISTYPDKEKKKEILIINNEQTVTCMMPTAR</sequence>
<comment type="caution">
    <text evidence="1">The sequence shown here is derived from an EMBL/GenBank/DDBJ whole genome shotgun (WGS) entry which is preliminary data.</text>
</comment>
<evidence type="ECO:0000313" key="1">
    <source>
        <dbReference type="EMBL" id="RTZ49294.1"/>
    </source>
</evidence>
<organism evidence="1 2">
    <name type="scientific">Chryseobacterium arthrosphaerae</name>
    <dbReference type="NCBI Taxonomy" id="651561"/>
    <lineage>
        <taxon>Bacteria</taxon>
        <taxon>Pseudomonadati</taxon>
        <taxon>Bacteroidota</taxon>
        <taxon>Flavobacteriia</taxon>
        <taxon>Flavobacteriales</taxon>
        <taxon>Weeksellaceae</taxon>
        <taxon>Chryseobacterium group</taxon>
        <taxon>Chryseobacterium</taxon>
    </lineage>
</organism>
<dbReference type="AlphaFoldDB" id="A0A3S0N4E2"/>
<dbReference type="EMBL" id="RYFC01000001">
    <property type="protein sequence ID" value="RTZ49294.1"/>
    <property type="molecule type" value="Genomic_DNA"/>
</dbReference>
<dbReference type="Proteomes" id="UP000276953">
    <property type="component" value="Unassembled WGS sequence"/>
</dbReference>
<gene>
    <name evidence="1" type="ORF">EJ377_00930</name>
</gene>